<feature type="transmembrane region" description="Helical" evidence="5">
    <location>
        <begin position="12"/>
        <end position="32"/>
    </location>
</feature>
<protein>
    <submittedName>
        <fullName evidence="7">O-antigen ligase family protein</fullName>
    </submittedName>
</protein>
<dbReference type="InterPro" id="IPR051533">
    <property type="entry name" value="WaaL-like"/>
</dbReference>
<keyword evidence="7" id="KW-0436">Ligase</keyword>
<dbReference type="Proteomes" id="UP001455384">
    <property type="component" value="Chromosome"/>
</dbReference>
<evidence type="ECO:0000313" key="8">
    <source>
        <dbReference type="Proteomes" id="UP001455384"/>
    </source>
</evidence>
<dbReference type="PANTHER" id="PTHR37422:SF13">
    <property type="entry name" value="LIPOPOLYSACCHARIDE BIOSYNTHESIS PROTEIN PA4999-RELATED"/>
    <property type="match status" value="1"/>
</dbReference>
<accession>A0ABZ3CKC2</accession>
<evidence type="ECO:0000256" key="2">
    <source>
        <dbReference type="ARBA" id="ARBA00022692"/>
    </source>
</evidence>
<feature type="transmembrane region" description="Helical" evidence="5">
    <location>
        <begin position="177"/>
        <end position="201"/>
    </location>
</feature>
<evidence type="ECO:0000259" key="6">
    <source>
        <dbReference type="Pfam" id="PF04932"/>
    </source>
</evidence>
<feature type="transmembrane region" description="Helical" evidence="5">
    <location>
        <begin position="104"/>
        <end position="123"/>
    </location>
</feature>
<sequence length="421" mass="48900">MDNILREKGYINLNLYMILPFGAIVLLPSQYSSLFRFNTPVGELRIDFIFLLIVLVSMIFLSLKKIYISPFRLLSSLIILNTLFLIINLASIFVNGFTLEMLRYVIYIFIISFGMIILVGISWKKVDYHKVIIYSIYFSTIVCMIAILEFFNVFRFYSDLYLEDNVWFSYYEGSSNIRVTSSIGNPLVLSAFLLLMVNVILYVKEISAKKVFWYSILLIHFLTILATQSRSAFICLLIILGYHYFLDIKKNLTVIFAIIISTSTFLVILDYLQADQNFINRLLFKEQSASFNIRYEAYLIAAEMLKDIEIISFGVGPNRVNSILDTINTRVQTLDNVFLMTFISTGIFGLLIFTLIFIFIWMKLHNVTYRLKLFGRGLVITMVVMGFSFNITYFSAIWGVFWFYIGIIIMLNSAEKEKVIH</sequence>
<keyword evidence="8" id="KW-1185">Reference proteome</keyword>
<evidence type="ECO:0000256" key="4">
    <source>
        <dbReference type="ARBA" id="ARBA00023136"/>
    </source>
</evidence>
<feature type="transmembrane region" description="Helical" evidence="5">
    <location>
        <begin position="44"/>
        <end position="61"/>
    </location>
</feature>
<feature type="transmembrane region" description="Helical" evidence="5">
    <location>
        <begin position="213"/>
        <end position="246"/>
    </location>
</feature>
<feature type="transmembrane region" description="Helical" evidence="5">
    <location>
        <begin position="397"/>
        <end position="414"/>
    </location>
</feature>
<dbReference type="InterPro" id="IPR007016">
    <property type="entry name" value="O-antigen_ligase-rel_domated"/>
</dbReference>
<dbReference type="Pfam" id="PF04932">
    <property type="entry name" value="Wzy_C"/>
    <property type="match status" value="1"/>
</dbReference>
<feature type="transmembrane region" description="Helical" evidence="5">
    <location>
        <begin position="252"/>
        <end position="274"/>
    </location>
</feature>
<name>A0ABZ3CKC2_9STAP</name>
<evidence type="ECO:0000313" key="7">
    <source>
        <dbReference type="EMBL" id="WZX30249.1"/>
    </source>
</evidence>
<dbReference type="GO" id="GO:0016874">
    <property type="term" value="F:ligase activity"/>
    <property type="evidence" value="ECO:0007669"/>
    <property type="project" value="UniProtKB-KW"/>
</dbReference>
<dbReference type="PANTHER" id="PTHR37422">
    <property type="entry name" value="TEICHURONIC ACID BIOSYNTHESIS PROTEIN TUAE"/>
    <property type="match status" value="1"/>
</dbReference>
<feature type="transmembrane region" description="Helical" evidence="5">
    <location>
        <begin position="135"/>
        <end position="157"/>
    </location>
</feature>
<keyword evidence="4 5" id="KW-0472">Membrane</keyword>
<keyword evidence="3 5" id="KW-1133">Transmembrane helix</keyword>
<reference evidence="8" key="1">
    <citation type="submission" date="2023-10" db="EMBL/GenBank/DDBJ databases">
        <title>Genome analysis and identification of Salinococcus sp. Bachu38 nov., a PGPR from the rhizosphere of Tamarix.</title>
        <authorList>
            <person name="Liang Z."/>
            <person name="Zhang X."/>
            <person name="Jia J."/>
            <person name="Chen X."/>
            <person name="Wang Y."/>
            <person name="Wang Q."/>
            <person name="Wang R."/>
        </authorList>
    </citation>
    <scope>NUCLEOTIDE SEQUENCE [LARGE SCALE GENOMIC DNA]</scope>
    <source>
        <strain evidence="8">Bachu38</strain>
    </source>
</reference>
<evidence type="ECO:0000256" key="3">
    <source>
        <dbReference type="ARBA" id="ARBA00022989"/>
    </source>
</evidence>
<feature type="transmembrane region" description="Helical" evidence="5">
    <location>
        <begin position="373"/>
        <end position="391"/>
    </location>
</feature>
<dbReference type="RefSeq" id="WP_342388768.1">
    <property type="nucleotide sequence ID" value="NZ_CP138333.2"/>
</dbReference>
<feature type="transmembrane region" description="Helical" evidence="5">
    <location>
        <begin position="337"/>
        <end position="361"/>
    </location>
</feature>
<comment type="subcellular location">
    <subcellularLocation>
        <location evidence="1">Membrane</location>
        <topology evidence="1">Multi-pass membrane protein</topology>
    </subcellularLocation>
</comment>
<proteinExistence type="predicted"/>
<keyword evidence="2 5" id="KW-0812">Transmembrane</keyword>
<dbReference type="EMBL" id="CP138333">
    <property type="protein sequence ID" value="WZX30249.1"/>
    <property type="molecule type" value="Genomic_DNA"/>
</dbReference>
<evidence type="ECO:0000256" key="1">
    <source>
        <dbReference type="ARBA" id="ARBA00004141"/>
    </source>
</evidence>
<evidence type="ECO:0000256" key="5">
    <source>
        <dbReference type="SAM" id="Phobius"/>
    </source>
</evidence>
<gene>
    <name evidence="7" type="ORF">RQP18_03435</name>
</gene>
<feature type="transmembrane region" description="Helical" evidence="5">
    <location>
        <begin position="73"/>
        <end position="98"/>
    </location>
</feature>
<feature type="domain" description="O-antigen ligase-related" evidence="6">
    <location>
        <begin position="217"/>
        <end position="353"/>
    </location>
</feature>
<organism evidence="7 8">
    <name type="scientific">Salinicoccus bachuensis</name>
    <dbReference type="NCBI Taxonomy" id="3136731"/>
    <lineage>
        <taxon>Bacteria</taxon>
        <taxon>Bacillati</taxon>
        <taxon>Bacillota</taxon>
        <taxon>Bacilli</taxon>
        <taxon>Bacillales</taxon>
        <taxon>Staphylococcaceae</taxon>
        <taxon>Salinicoccus</taxon>
    </lineage>
</organism>